<dbReference type="Pfam" id="PF14023">
    <property type="entry name" value="Bestrophin-like"/>
    <property type="match status" value="1"/>
</dbReference>
<gene>
    <name evidence="3" type="ORF">E6K78_11515</name>
</gene>
<feature type="region of interest" description="Disordered" evidence="1">
    <location>
        <begin position="1"/>
        <end position="42"/>
    </location>
</feature>
<feature type="transmembrane region" description="Helical" evidence="2">
    <location>
        <begin position="74"/>
        <end position="92"/>
    </location>
</feature>
<keyword evidence="2" id="KW-0812">Transmembrane</keyword>
<accession>A0A538TG10</accession>
<keyword evidence="2" id="KW-1133">Transmembrane helix</keyword>
<feature type="transmembrane region" description="Helical" evidence="2">
    <location>
        <begin position="270"/>
        <end position="290"/>
    </location>
</feature>
<keyword evidence="2" id="KW-0472">Membrane</keyword>
<evidence type="ECO:0000313" key="4">
    <source>
        <dbReference type="Proteomes" id="UP000316609"/>
    </source>
</evidence>
<sequence>MVRGGAPRVRVADARGPLPGRHVPRTPNWRTHIPARRRGRTPPLGCVERLPRSRDRVALRQPPLPSRVVVSRAFWLRLLVLLPVSIGVQLLLRDRLDLQPDVGSVGAFVTAVGTLYSVLTGFTVVSVWGQFADTDRAIKREARELAELWRYVGYVSDAAGIARARDAIERYRDEVVNREWPVMLRGETATAAEDEFLEMTDAVNGIAVATAKDVPAWTEAVRALGAVSDARGERTILVLQRMPNLLRVLLYIATLSLIGGMILLGFASALIGGLVVGFTVIVSLLVLEVIDDLDDPFTGAWGVSSAPFERIRFTQATQGQPSGMAGSTTERA</sequence>
<dbReference type="InterPro" id="IPR025333">
    <property type="entry name" value="DUF4239"/>
</dbReference>
<reference evidence="3 4" key="1">
    <citation type="journal article" date="2019" name="Nat. Microbiol.">
        <title>Mediterranean grassland soil C-N compound turnover is dependent on rainfall and depth, and is mediated by genomically divergent microorganisms.</title>
        <authorList>
            <person name="Diamond S."/>
            <person name="Andeer P.F."/>
            <person name="Li Z."/>
            <person name="Crits-Christoph A."/>
            <person name="Burstein D."/>
            <person name="Anantharaman K."/>
            <person name="Lane K.R."/>
            <person name="Thomas B.C."/>
            <person name="Pan C."/>
            <person name="Northen T.R."/>
            <person name="Banfield J.F."/>
        </authorList>
    </citation>
    <scope>NUCLEOTIDE SEQUENCE [LARGE SCALE GENOMIC DNA]</scope>
    <source>
        <strain evidence="3">WS_8</strain>
    </source>
</reference>
<protein>
    <submittedName>
        <fullName evidence="3">DUF4239 domain-containing protein</fullName>
    </submittedName>
</protein>
<dbReference type="EMBL" id="VBOY01000129">
    <property type="protein sequence ID" value="TMQ62547.1"/>
    <property type="molecule type" value="Genomic_DNA"/>
</dbReference>
<proteinExistence type="predicted"/>
<organism evidence="3 4">
    <name type="scientific">Eiseniibacteriota bacterium</name>
    <dbReference type="NCBI Taxonomy" id="2212470"/>
    <lineage>
        <taxon>Bacteria</taxon>
        <taxon>Candidatus Eiseniibacteriota</taxon>
    </lineage>
</organism>
<comment type="caution">
    <text evidence="3">The sequence shown here is derived from an EMBL/GenBank/DDBJ whole genome shotgun (WGS) entry which is preliminary data.</text>
</comment>
<dbReference type="AlphaFoldDB" id="A0A538TG10"/>
<evidence type="ECO:0000313" key="3">
    <source>
        <dbReference type="EMBL" id="TMQ62547.1"/>
    </source>
</evidence>
<feature type="transmembrane region" description="Helical" evidence="2">
    <location>
        <begin position="244"/>
        <end position="264"/>
    </location>
</feature>
<evidence type="ECO:0000256" key="1">
    <source>
        <dbReference type="SAM" id="MobiDB-lite"/>
    </source>
</evidence>
<feature type="transmembrane region" description="Helical" evidence="2">
    <location>
        <begin position="104"/>
        <end position="129"/>
    </location>
</feature>
<evidence type="ECO:0000256" key="2">
    <source>
        <dbReference type="SAM" id="Phobius"/>
    </source>
</evidence>
<dbReference type="Proteomes" id="UP000316609">
    <property type="component" value="Unassembled WGS sequence"/>
</dbReference>
<name>A0A538TG10_UNCEI</name>